<evidence type="ECO:0000313" key="5">
    <source>
        <dbReference type="EMBL" id="PRP82412.1"/>
    </source>
</evidence>
<dbReference type="InterPro" id="IPR029058">
    <property type="entry name" value="AB_hydrolase_fold"/>
</dbReference>
<dbReference type="FunCoup" id="A0A2P6NEP9">
    <property type="interactions" value="161"/>
</dbReference>
<evidence type="ECO:0000256" key="2">
    <source>
        <dbReference type="PIRSR" id="PIRSR005211-1"/>
    </source>
</evidence>
<feature type="active site" description="Charge relay system" evidence="2">
    <location>
        <position position="341"/>
    </location>
</feature>
<dbReference type="PANTHER" id="PTHR10794:SF63">
    <property type="entry name" value="ALPHA_BETA HYDROLASE 1, ISOFORM A"/>
    <property type="match status" value="1"/>
</dbReference>
<sequence length="403" mass="45259">MNSIISYTTSASDHISNWLLGDKPTIVTAKDLSNTHITQEIIRRCPSFQENFVPSPWLVSGHLQTIGVSMLRDTPDIQFERESLYMPDGGFVTLDWTSLFGEEHKQQIHGEQHGRISKSSETPQVRSQTDVPTVIIMHGLTGGSNESYVRHAVQEARKQGFNSIAFNYRGAAGTQLANTVMYSGAQTHDVRAVVKHLKASLPNSPLFAVGFSLGANILTKYVGEEGENCPLAGAVSISNPFKFVEASRYLHDHWFLRTVYSKALGGNLVRFFNKHRKTYENHEEISPSDIDRVKYLRDFDEYFTRRAGGYDSVDAYYTDASSSTRIHNIRVPYLAINALDDPISPAICMPYKEIEGNENTILITTKRGGHTGWLEGYNPLHFSNSWMDRVAFQFIKAVADARK</sequence>
<name>A0A2P6NEP9_9EUKA</name>
<dbReference type="InterPro" id="IPR012020">
    <property type="entry name" value="ABHD4"/>
</dbReference>
<protein>
    <recommendedName>
        <fullName evidence="4">AB hydrolase-1 domain-containing protein</fullName>
    </recommendedName>
</protein>
<dbReference type="OrthoDB" id="5954035at2759"/>
<dbReference type="InParanoid" id="A0A2P6NEP9"/>
<dbReference type="GO" id="GO:0047372">
    <property type="term" value="F:monoacylglycerol lipase activity"/>
    <property type="evidence" value="ECO:0007669"/>
    <property type="project" value="TreeGrafter"/>
</dbReference>
<evidence type="ECO:0000256" key="3">
    <source>
        <dbReference type="SAM" id="MobiDB-lite"/>
    </source>
</evidence>
<feature type="domain" description="AB hydrolase-1" evidence="4">
    <location>
        <begin position="132"/>
        <end position="370"/>
    </location>
</feature>
<dbReference type="InterPro" id="IPR000073">
    <property type="entry name" value="AB_hydrolase_1"/>
</dbReference>
<comment type="caution">
    <text evidence="5">The sequence shown here is derived from an EMBL/GenBank/DDBJ whole genome shotgun (WGS) entry which is preliminary data.</text>
</comment>
<gene>
    <name evidence="5" type="ORF">PROFUN_10112</name>
</gene>
<reference evidence="5 6" key="1">
    <citation type="journal article" date="2018" name="Genome Biol. Evol.">
        <title>Multiple Roots of Fruiting Body Formation in Amoebozoa.</title>
        <authorList>
            <person name="Hillmann F."/>
            <person name="Forbes G."/>
            <person name="Novohradska S."/>
            <person name="Ferling I."/>
            <person name="Riege K."/>
            <person name="Groth M."/>
            <person name="Westermann M."/>
            <person name="Marz M."/>
            <person name="Spaller T."/>
            <person name="Winckler T."/>
            <person name="Schaap P."/>
            <person name="Glockner G."/>
        </authorList>
    </citation>
    <scope>NUCLEOTIDE SEQUENCE [LARGE SCALE GENOMIC DNA]</scope>
    <source>
        <strain evidence="5 6">Jena</strain>
    </source>
</reference>
<dbReference type="PANTHER" id="PTHR10794">
    <property type="entry name" value="ABHYDROLASE DOMAIN-CONTAINING PROTEIN"/>
    <property type="match status" value="1"/>
</dbReference>
<dbReference type="Pfam" id="PF00561">
    <property type="entry name" value="Abhydrolase_1"/>
    <property type="match status" value="1"/>
</dbReference>
<dbReference type="Proteomes" id="UP000241769">
    <property type="component" value="Unassembled WGS sequence"/>
</dbReference>
<feature type="compositionally biased region" description="Polar residues" evidence="3">
    <location>
        <begin position="117"/>
        <end position="128"/>
    </location>
</feature>
<proteinExistence type="inferred from homology"/>
<evidence type="ECO:0000256" key="1">
    <source>
        <dbReference type="ARBA" id="ARBA00010884"/>
    </source>
</evidence>
<feature type="region of interest" description="Disordered" evidence="3">
    <location>
        <begin position="107"/>
        <end position="128"/>
    </location>
</feature>
<evidence type="ECO:0000313" key="6">
    <source>
        <dbReference type="Proteomes" id="UP000241769"/>
    </source>
</evidence>
<dbReference type="AlphaFoldDB" id="A0A2P6NEP9"/>
<comment type="similarity">
    <text evidence="1">Belongs to the AB hydrolase superfamily. AB hydrolase 4 family.</text>
</comment>
<keyword evidence="6" id="KW-1185">Reference proteome</keyword>
<dbReference type="EMBL" id="MDYQ01000103">
    <property type="protein sequence ID" value="PRP82412.1"/>
    <property type="molecule type" value="Genomic_DNA"/>
</dbReference>
<dbReference type="GO" id="GO:0051792">
    <property type="term" value="P:medium-chain fatty acid biosynthetic process"/>
    <property type="evidence" value="ECO:0007669"/>
    <property type="project" value="TreeGrafter"/>
</dbReference>
<dbReference type="Gene3D" id="3.40.50.1820">
    <property type="entry name" value="alpha/beta hydrolase"/>
    <property type="match status" value="1"/>
</dbReference>
<evidence type="ECO:0000259" key="4">
    <source>
        <dbReference type="Pfam" id="PF00561"/>
    </source>
</evidence>
<dbReference type="STRING" id="1890364.A0A2P6NEP9"/>
<dbReference type="SUPFAM" id="SSF53474">
    <property type="entry name" value="alpha/beta-Hydrolases"/>
    <property type="match status" value="1"/>
</dbReference>
<dbReference type="GO" id="GO:0008126">
    <property type="term" value="F:acetylesterase activity"/>
    <property type="evidence" value="ECO:0007669"/>
    <property type="project" value="TreeGrafter"/>
</dbReference>
<accession>A0A2P6NEP9</accession>
<feature type="active site" description="Charge relay system" evidence="2">
    <location>
        <position position="212"/>
    </location>
</feature>
<organism evidence="5 6">
    <name type="scientific">Planoprotostelium fungivorum</name>
    <dbReference type="NCBI Taxonomy" id="1890364"/>
    <lineage>
        <taxon>Eukaryota</taxon>
        <taxon>Amoebozoa</taxon>
        <taxon>Evosea</taxon>
        <taxon>Variosea</taxon>
        <taxon>Cavosteliida</taxon>
        <taxon>Cavosteliaceae</taxon>
        <taxon>Planoprotostelium</taxon>
    </lineage>
</organism>
<dbReference type="InterPro" id="IPR050960">
    <property type="entry name" value="AB_hydrolase_4_sf"/>
</dbReference>
<dbReference type="PIRSF" id="PIRSF005211">
    <property type="entry name" value="Ab_hydro_YheT"/>
    <property type="match status" value="1"/>
</dbReference>
<dbReference type="GO" id="GO:0051793">
    <property type="term" value="P:medium-chain fatty acid catabolic process"/>
    <property type="evidence" value="ECO:0007669"/>
    <property type="project" value="TreeGrafter"/>
</dbReference>
<feature type="active site" description="Charge relay system" evidence="2">
    <location>
        <position position="370"/>
    </location>
</feature>